<feature type="domain" description="KH type-2" evidence="7">
    <location>
        <begin position="17"/>
        <end position="82"/>
    </location>
</feature>
<gene>
    <name evidence="6 8" type="primary">nusA</name>
    <name evidence="8" type="ORF">MsAm2_10870</name>
</gene>
<dbReference type="NCBIfam" id="TIGR01952">
    <property type="entry name" value="nusA_arch"/>
    <property type="match status" value="1"/>
</dbReference>
<comment type="subcellular location">
    <subcellularLocation>
        <location evidence="6">Cytoplasm</location>
    </subcellularLocation>
</comment>
<dbReference type="FunFam" id="3.30.300.20:FF:000024">
    <property type="entry name" value="Probable transcription termination protein NusA"/>
    <property type="match status" value="1"/>
</dbReference>
<dbReference type="PANTHER" id="PTHR22648">
    <property type="entry name" value="TRANSCRIPTION TERMINATION FACTOR NUSA"/>
    <property type="match status" value="1"/>
</dbReference>
<dbReference type="InterPro" id="IPR009019">
    <property type="entry name" value="KH_sf_prok-type"/>
</dbReference>
<evidence type="ECO:0000256" key="2">
    <source>
        <dbReference type="ARBA" id="ARBA00022490"/>
    </source>
</evidence>
<dbReference type="Gene3D" id="3.30.300.20">
    <property type="match status" value="2"/>
</dbReference>
<reference evidence="8 9" key="1">
    <citation type="submission" date="2023-07" db="EMBL/GenBank/DDBJ databases">
        <title>Closed genome sequence of Methanosarcinaceae archaeon Am2.</title>
        <authorList>
            <person name="Poehlein A."/>
            <person name="Protasov E."/>
            <person name="Platt K."/>
            <person name="Reeh H."/>
            <person name="Daniel R."/>
            <person name="Brune A."/>
        </authorList>
    </citation>
    <scope>NUCLEOTIDE SEQUENCE [LARGE SCALE GENOMIC DNA]</scope>
    <source>
        <strain evidence="8 9">Am2</strain>
    </source>
</reference>
<dbReference type="InterPro" id="IPR030842">
    <property type="entry name" value="TF_NusA_bacterial"/>
</dbReference>
<dbReference type="GO" id="GO:0006353">
    <property type="term" value="P:DNA-templated transcription termination"/>
    <property type="evidence" value="ECO:0007669"/>
    <property type="project" value="UniProtKB-UniRule"/>
</dbReference>
<dbReference type="GeneID" id="89228507"/>
<keyword evidence="1 6" id="KW-0806">Transcription termination</keyword>
<accession>A0AA96V7J6</accession>
<evidence type="ECO:0000256" key="4">
    <source>
        <dbReference type="ARBA" id="ARBA00023015"/>
    </source>
</evidence>
<dbReference type="AlphaFoldDB" id="A0AA96V7J6"/>
<dbReference type="PANTHER" id="PTHR22648:SF0">
    <property type="entry name" value="TRANSCRIPTION TERMINATION_ANTITERMINATION PROTEIN NUSA"/>
    <property type="match status" value="1"/>
</dbReference>
<keyword evidence="2 6" id="KW-0963">Cytoplasm</keyword>
<evidence type="ECO:0000259" key="7">
    <source>
        <dbReference type="Pfam" id="PF07650"/>
    </source>
</evidence>
<keyword evidence="4 6" id="KW-0805">Transcription regulation</keyword>
<evidence type="ECO:0000313" key="8">
    <source>
        <dbReference type="EMBL" id="WNY27295.1"/>
    </source>
</evidence>
<dbReference type="GO" id="GO:0003723">
    <property type="term" value="F:RNA binding"/>
    <property type="evidence" value="ECO:0007669"/>
    <property type="project" value="UniProtKB-KW"/>
</dbReference>
<comment type="function">
    <text evidence="6">Participates in transcription termination.</text>
</comment>
<name>A0AA96V7J6_9EURY</name>
<dbReference type="Pfam" id="PF07650">
    <property type="entry name" value="KH_2"/>
    <property type="match status" value="1"/>
</dbReference>
<organism evidence="8 9">
    <name type="scientific">Methanolapillus ohkumae</name>
    <dbReference type="NCBI Taxonomy" id="3028298"/>
    <lineage>
        <taxon>Archaea</taxon>
        <taxon>Methanobacteriati</taxon>
        <taxon>Methanobacteriota</taxon>
        <taxon>Stenosarchaea group</taxon>
        <taxon>Methanomicrobia</taxon>
        <taxon>Methanosarcinales</taxon>
        <taxon>Methanosarcinaceae</taxon>
        <taxon>Methanolapillus</taxon>
    </lineage>
</organism>
<dbReference type="InterPro" id="IPR015946">
    <property type="entry name" value="KH_dom-like_a/b"/>
</dbReference>
<dbReference type="InterPro" id="IPR010212">
    <property type="entry name" value="NusA_arc"/>
</dbReference>
<protein>
    <recommendedName>
        <fullName evidence="6">Probable transcription termination protein NusA</fullName>
    </recommendedName>
</protein>
<evidence type="ECO:0000256" key="5">
    <source>
        <dbReference type="ARBA" id="ARBA00023163"/>
    </source>
</evidence>
<dbReference type="SUPFAM" id="SSF54814">
    <property type="entry name" value="Prokaryotic type KH domain (KH-domain type II)"/>
    <property type="match status" value="2"/>
</dbReference>
<keyword evidence="5 6" id="KW-0804">Transcription</keyword>
<comment type="similarity">
    <text evidence="6">Belongs to the NusA family.</text>
</comment>
<dbReference type="Proteomes" id="UP001304970">
    <property type="component" value="Chromosome"/>
</dbReference>
<evidence type="ECO:0000256" key="1">
    <source>
        <dbReference type="ARBA" id="ARBA00022472"/>
    </source>
</evidence>
<dbReference type="GO" id="GO:0031564">
    <property type="term" value="P:transcription antitermination"/>
    <property type="evidence" value="ECO:0007669"/>
    <property type="project" value="InterPro"/>
</dbReference>
<dbReference type="HAMAP" id="MF_00945_A">
    <property type="entry name" value="NusA_A"/>
    <property type="match status" value="1"/>
</dbReference>
<evidence type="ECO:0000256" key="6">
    <source>
        <dbReference type="HAMAP-Rule" id="MF_00945"/>
    </source>
</evidence>
<dbReference type="RefSeq" id="WP_338097268.1">
    <property type="nucleotide sequence ID" value="NZ_CP131061.1"/>
</dbReference>
<evidence type="ECO:0000313" key="9">
    <source>
        <dbReference type="Proteomes" id="UP001304970"/>
    </source>
</evidence>
<evidence type="ECO:0000256" key="3">
    <source>
        <dbReference type="ARBA" id="ARBA00022884"/>
    </source>
</evidence>
<dbReference type="CDD" id="cd22531">
    <property type="entry name" value="KH-II_NusA_arch_rpt2"/>
    <property type="match status" value="1"/>
</dbReference>
<sequence length="142" mass="15651">MSEIKITFEEMQYIARFEDITNAKVLDCIVESDRIINVIQQGDMGLAIGKGGENINRAKKAIDKPIELVEYSDDPVTFIKNVFGPVISIKSISITHDDSKKTAFVEVAAKDKGLAIGKGGKNISKVKLLVQRHHGIDDVILK</sequence>
<dbReference type="EMBL" id="CP131061">
    <property type="protein sequence ID" value="WNY27295.1"/>
    <property type="molecule type" value="Genomic_DNA"/>
</dbReference>
<proteinExistence type="inferred from homology"/>
<dbReference type="InterPro" id="IPR004044">
    <property type="entry name" value="KH_dom_type_2"/>
</dbReference>
<keyword evidence="3" id="KW-0694">RNA-binding</keyword>
<dbReference type="GO" id="GO:0005829">
    <property type="term" value="C:cytosol"/>
    <property type="evidence" value="ECO:0007669"/>
    <property type="project" value="TreeGrafter"/>
</dbReference>
<keyword evidence="9" id="KW-1185">Reference proteome</keyword>